<gene>
    <name evidence="2" type="ORF">DPMN_097880</name>
</gene>
<dbReference type="EMBL" id="JAIWYP010000003">
    <property type="protein sequence ID" value="KAH3855314.1"/>
    <property type="molecule type" value="Genomic_DNA"/>
</dbReference>
<reference evidence="2" key="1">
    <citation type="journal article" date="2019" name="bioRxiv">
        <title>The Genome of the Zebra Mussel, Dreissena polymorpha: A Resource for Invasive Species Research.</title>
        <authorList>
            <person name="McCartney M.A."/>
            <person name="Auch B."/>
            <person name="Kono T."/>
            <person name="Mallez S."/>
            <person name="Zhang Y."/>
            <person name="Obille A."/>
            <person name="Becker A."/>
            <person name="Abrahante J.E."/>
            <person name="Garbe J."/>
            <person name="Badalamenti J.P."/>
            <person name="Herman A."/>
            <person name="Mangelson H."/>
            <person name="Liachko I."/>
            <person name="Sullivan S."/>
            <person name="Sone E.D."/>
            <person name="Koren S."/>
            <person name="Silverstein K.A.T."/>
            <person name="Beckman K.B."/>
            <person name="Gohl D.M."/>
        </authorList>
    </citation>
    <scope>NUCLEOTIDE SEQUENCE</scope>
    <source>
        <strain evidence="2">Duluth1</strain>
        <tissue evidence="2">Whole animal</tissue>
    </source>
</reference>
<feature type="region of interest" description="Disordered" evidence="1">
    <location>
        <begin position="1"/>
        <end position="35"/>
    </location>
</feature>
<name>A0A9D4R548_DREPO</name>
<feature type="compositionally biased region" description="Basic and acidic residues" evidence="1">
    <location>
        <begin position="12"/>
        <end position="21"/>
    </location>
</feature>
<evidence type="ECO:0000256" key="1">
    <source>
        <dbReference type="SAM" id="MobiDB-lite"/>
    </source>
</evidence>
<reference evidence="2" key="2">
    <citation type="submission" date="2020-11" db="EMBL/GenBank/DDBJ databases">
        <authorList>
            <person name="McCartney M.A."/>
            <person name="Auch B."/>
            <person name="Kono T."/>
            <person name="Mallez S."/>
            <person name="Becker A."/>
            <person name="Gohl D.M."/>
            <person name="Silverstein K.A.T."/>
            <person name="Koren S."/>
            <person name="Bechman K.B."/>
            <person name="Herman A."/>
            <person name="Abrahante J.E."/>
            <person name="Garbe J."/>
        </authorList>
    </citation>
    <scope>NUCLEOTIDE SEQUENCE</scope>
    <source>
        <strain evidence="2">Duluth1</strain>
        <tissue evidence="2">Whole animal</tissue>
    </source>
</reference>
<feature type="compositionally biased region" description="Polar residues" evidence="1">
    <location>
        <begin position="1"/>
        <end position="10"/>
    </location>
</feature>
<evidence type="ECO:0000313" key="3">
    <source>
        <dbReference type="Proteomes" id="UP000828390"/>
    </source>
</evidence>
<accession>A0A9D4R548</accession>
<dbReference type="AlphaFoldDB" id="A0A9D4R548"/>
<dbReference type="Proteomes" id="UP000828390">
    <property type="component" value="Unassembled WGS sequence"/>
</dbReference>
<protein>
    <submittedName>
        <fullName evidence="2">Uncharacterized protein</fullName>
    </submittedName>
</protein>
<proteinExistence type="predicted"/>
<evidence type="ECO:0000313" key="2">
    <source>
        <dbReference type="EMBL" id="KAH3855314.1"/>
    </source>
</evidence>
<comment type="caution">
    <text evidence="2">The sequence shown here is derived from an EMBL/GenBank/DDBJ whole genome shotgun (WGS) entry which is preliminary data.</text>
</comment>
<keyword evidence="3" id="KW-1185">Reference proteome</keyword>
<organism evidence="2 3">
    <name type="scientific">Dreissena polymorpha</name>
    <name type="common">Zebra mussel</name>
    <name type="synonym">Mytilus polymorpha</name>
    <dbReference type="NCBI Taxonomy" id="45954"/>
    <lineage>
        <taxon>Eukaryota</taxon>
        <taxon>Metazoa</taxon>
        <taxon>Spiralia</taxon>
        <taxon>Lophotrochozoa</taxon>
        <taxon>Mollusca</taxon>
        <taxon>Bivalvia</taxon>
        <taxon>Autobranchia</taxon>
        <taxon>Heteroconchia</taxon>
        <taxon>Euheterodonta</taxon>
        <taxon>Imparidentia</taxon>
        <taxon>Neoheterodontei</taxon>
        <taxon>Myida</taxon>
        <taxon>Dreissenoidea</taxon>
        <taxon>Dreissenidae</taxon>
        <taxon>Dreissena</taxon>
    </lineage>
</organism>
<sequence length="88" mass="10270">MFSVSTSVRTIESIKHSRGEHVTQPSSQPHGDWESEQRLIERTKRQSMQDMVGRLLSCYFRQPIDSPTYQIMELKVYILAHLSTKCSR</sequence>